<protein>
    <submittedName>
        <fullName evidence="2">Ankyrin repeat domain-containing protein</fullName>
    </submittedName>
</protein>
<dbReference type="Proteomes" id="UP000778797">
    <property type="component" value="Unassembled WGS sequence"/>
</dbReference>
<sequence length="179" mass="19779">MTINYTIKFIIITFVVMPFSNRLFAQDVFDVARKGTAEELQQIYKTSPDKINAINDAGFTPLILAAYHGNTSVVKMLVSRVSNINETSSAGTALMAATVKQDKDIVELLLKHKANPNIADSNGSTALLYATIFKANDIATLLLKFNADIVHKDSRGFSAMDYAKQTKNETLINILKQYL</sequence>
<keyword evidence="1" id="KW-0040">ANK repeat</keyword>
<gene>
    <name evidence="2" type="ORF">J1C55_03115</name>
</gene>
<feature type="repeat" description="ANK" evidence="1">
    <location>
        <begin position="57"/>
        <end position="89"/>
    </location>
</feature>
<dbReference type="Pfam" id="PF12796">
    <property type="entry name" value="Ank_2"/>
    <property type="match status" value="1"/>
</dbReference>
<reference evidence="3" key="1">
    <citation type="submission" date="2021-03" db="EMBL/GenBank/DDBJ databases">
        <title>Genome of Cognatishimia sp. F0-27.</title>
        <authorList>
            <person name="Ping X."/>
        </authorList>
    </citation>
    <scope>NUCLEOTIDE SEQUENCE [LARGE SCALE GENOMIC DNA]</scope>
    <source>
        <strain evidence="3">E313</strain>
    </source>
</reference>
<dbReference type="SMART" id="SM00248">
    <property type="entry name" value="ANK"/>
    <property type="match status" value="3"/>
</dbReference>
<dbReference type="Gene3D" id="1.25.40.20">
    <property type="entry name" value="Ankyrin repeat-containing domain"/>
    <property type="match status" value="1"/>
</dbReference>
<keyword evidence="3" id="KW-1185">Reference proteome</keyword>
<organism evidence="2 3">
    <name type="scientific">Winogradskyella immobilis</name>
    <dbReference type="NCBI Taxonomy" id="2816852"/>
    <lineage>
        <taxon>Bacteria</taxon>
        <taxon>Pseudomonadati</taxon>
        <taxon>Bacteroidota</taxon>
        <taxon>Flavobacteriia</taxon>
        <taxon>Flavobacteriales</taxon>
        <taxon>Flavobacteriaceae</taxon>
        <taxon>Winogradskyella</taxon>
    </lineage>
</organism>
<evidence type="ECO:0000256" key="1">
    <source>
        <dbReference type="PROSITE-ProRule" id="PRU00023"/>
    </source>
</evidence>
<comment type="caution">
    <text evidence="2">The sequence shown here is derived from an EMBL/GenBank/DDBJ whole genome shotgun (WGS) entry which is preliminary data.</text>
</comment>
<dbReference type="EMBL" id="JAFMPT010000003">
    <property type="protein sequence ID" value="MCC1483571.1"/>
    <property type="molecule type" value="Genomic_DNA"/>
</dbReference>
<dbReference type="InterPro" id="IPR036770">
    <property type="entry name" value="Ankyrin_rpt-contain_sf"/>
</dbReference>
<feature type="repeat" description="ANK" evidence="1">
    <location>
        <begin position="122"/>
        <end position="154"/>
    </location>
</feature>
<dbReference type="InterPro" id="IPR039323">
    <property type="entry name" value="ANKRD_45/46/60"/>
</dbReference>
<name>A0ABS8EK45_9FLAO</name>
<dbReference type="PROSITE" id="PS50297">
    <property type="entry name" value="ANK_REP_REGION"/>
    <property type="match status" value="1"/>
</dbReference>
<dbReference type="PANTHER" id="PTHR22677:SF4">
    <property type="entry name" value="USHER SYNDROME TYPE-1G PROTEIN-LIKE PROTEIN"/>
    <property type="match status" value="1"/>
</dbReference>
<dbReference type="PANTHER" id="PTHR22677">
    <property type="entry name" value="ANKYRIN REPEAT DOMAIN-CONTAINING PROTEIN 60"/>
    <property type="match status" value="1"/>
</dbReference>
<dbReference type="PRINTS" id="PR01415">
    <property type="entry name" value="ANKYRIN"/>
</dbReference>
<dbReference type="Pfam" id="PF00023">
    <property type="entry name" value="Ank"/>
    <property type="match status" value="1"/>
</dbReference>
<dbReference type="InterPro" id="IPR002110">
    <property type="entry name" value="Ankyrin_rpt"/>
</dbReference>
<feature type="repeat" description="ANK" evidence="1">
    <location>
        <begin position="89"/>
        <end position="121"/>
    </location>
</feature>
<dbReference type="PROSITE" id="PS50088">
    <property type="entry name" value="ANK_REPEAT"/>
    <property type="match status" value="3"/>
</dbReference>
<accession>A0ABS8EK45</accession>
<proteinExistence type="predicted"/>
<evidence type="ECO:0000313" key="3">
    <source>
        <dbReference type="Proteomes" id="UP000778797"/>
    </source>
</evidence>
<evidence type="ECO:0000313" key="2">
    <source>
        <dbReference type="EMBL" id="MCC1483571.1"/>
    </source>
</evidence>
<dbReference type="RefSeq" id="WP_227476024.1">
    <property type="nucleotide sequence ID" value="NZ_JAFMPT010000003.1"/>
</dbReference>
<reference evidence="3" key="2">
    <citation type="submission" date="2023-07" db="EMBL/GenBank/DDBJ databases">
        <title>Genome of Winogradskyella sp. E313.</title>
        <authorList>
            <person name="Zhou Y."/>
        </authorList>
    </citation>
    <scope>NUCLEOTIDE SEQUENCE [LARGE SCALE GENOMIC DNA]</scope>
    <source>
        <strain evidence="3">E313</strain>
    </source>
</reference>
<dbReference type="SUPFAM" id="SSF48403">
    <property type="entry name" value="Ankyrin repeat"/>
    <property type="match status" value="1"/>
</dbReference>